<comment type="caution">
    <text evidence="2">The sequence shown here is derived from an EMBL/GenBank/DDBJ whole genome shotgun (WGS) entry which is preliminary data.</text>
</comment>
<gene>
    <name evidence="2" type="ORF">H4W34_002206</name>
</gene>
<dbReference type="Proteomes" id="UP000627838">
    <property type="component" value="Unassembled WGS sequence"/>
</dbReference>
<feature type="compositionally biased region" description="Basic and acidic residues" evidence="1">
    <location>
        <begin position="71"/>
        <end position="81"/>
    </location>
</feature>
<proteinExistence type="predicted"/>
<sequence>MTRPGHPEDLDDPRLLWTRAAVLAVCGAAEPKSSSELTVDDDGIRADIGDAPRWWRLTLAPDGEAVVSGQDTDRDDTHRTDGPAPLLEGLPDRLNWTRLREDMERGALGFVYWHADGTWHRADGVEDDGLDGPLEHVSDDAKTTARVLLDKGLDDAVNAERAVADVLRKAHENTLRPADVTAMLGVIDPEIGADAARTKAALDAAVRTGLLAGTKPPLIGEPSE</sequence>
<accession>A0ABR9JP73</accession>
<dbReference type="RefSeq" id="WP_192759070.1">
    <property type="nucleotide sequence ID" value="NZ_JADBDZ010000001.1"/>
</dbReference>
<name>A0ABR9JP73_9ACTN</name>
<dbReference type="EMBL" id="JADBDZ010000001">
    <property type="protein sequence ID" value="MBE1532373.1"/>
    <property type="molecule type" value="Genomic_DNA"/>
</dbReference>
<keyword evidence="3" id="KW-1185">Reference proteome</keyword>
<organism evidence="2 3">
    <name type="scientific">Actinomadura algeriensis</name>
    <dbReference type="NCBI Taxonomy" id="1679523"/>
    <lineage>
        <taxon>Bacteria</taxon>
        <taxon>Bacillati</taxon>
        <taxon>Actinomycetota</taxon>
        <taxon>Actinomycetes</taxon>
        <taxon>Streptosporangiales</taxon>
        <taxon>Thermomonosporaceae</taxon>
        <taxon>Actinomadura</taxon>
    </lineage>
</organism>
<evidence type="ECO:0008006" key="4">
    <source>
        <dbReference type="Google" id="ProtNLM"/>
    </source>
</evidence>
<reference evidence="2 3" key="1">
    <citation type="submission" date="2020-10" db="EMBL/GenBank/DDBJ databases">
        <title>Sequencing the genomes of 1000 actinobacteria strains.</title>
        <authorList>
            <person name="Klenk H.-P."/>
        </authorList>
    </citation>
    <scope>NUCLEOTIDE SEQUENCE [LARGE SCALE GENOMIC DNA]</scope>
    <source>
        <strain evidence="2 3">DSM 46744</strain>
    </source>
</reference>
<evidence type="ECO:0000313" key="3">
    <source>
        <dbReference type="Proteomes" id="UP000627838"/>
    </source>
</evidence>
<evidence type="ECO:0000256" key="1">
    <source>
        <dbReference type="SAM" id="MobiDB-lite"/>
    </source>
</evidence>
<feature type="region of interest" description="Disordered" evidence="1">
    <location>
        <begin position="65"/>
        <end position="85"/>
    </location>
</feature>
<evidence type="ECO:0000313" key="2">
    <source>
        <dbReference type="EMBL" id="MBE1532373.1"/>
    </source>
</evidence>
<protein>
    <recommendedName>
        <fullName evidence="4">ANTAR domain-containing protein</fullName>
    </recommendedName>
</protein>